<evidence type="ECO:0000313" key="4">
    <source>
        <dbReference type="Proteomes" id="UP000184097"/>
    </source>
</evidence>
<feature type="compositionally biased region" description="Basic and acidic residues" evidence="1">
    <location>
        <begin position="98"/>
        <end position="122"/>
    </location>
</feature>
<dbReference type="RefSeq" id="WP_072703144.1">
    <property type="nucleotide sequence ID" value="NZ_FRDH01000007.1"/>
</dbReference>
<evidence type="ECO:0000313" key="3">
    <source>
        <dbReference type="EMBL" id="SHN58116.1"/>
    </source>
</evidence>
<organism evidence="3 4">
    <name type="scientific">Butyrivibrio hungatei DSM 14810</name>
    <dbReference type="NCBI Taxonomy" id="1121132"/>
    <lineage>
        <taxon>Bacteria</taxon>
        <taxon>Bacillati</taxon>
        <taxon>Bacillota</taxon>
        <taxon>Clostridia</taxon>
        <taxon>Lachnospirales</taxon>
        <taxon>Lachnospiraceae</taxon>
        <taxon>Butyrivibrio</taxon>
    </lineage>
</organism>
<feature type="compositionally biased region" description="Basic and acidic residues" evidence="1">
    <location>
        <begin position="79"/>
        <end position="91"/>
    </location>
</feature>
<feature type="compositionally biased region" description="Low complexity" evidence="1">
    <location>
        <begin position="59"/>
        <end position="78"/>
    </location>
</feature>
<reference evidence="3 4" key="1">
    <citation type="submission" date="2016-12" db="EMBL/GenBank/DDBJ databases">
        <authorList>
            <person name="Song W.-J."/>
            <person name="Kurnit D.M."/>
        </authorList>
    </citation>
    <scope>NUCLEOTIDE SEQUENCE [LARGE SCALE GENOMIC DNA]</scope>
    <source>
        <strain evidence="3 4">DSM 14810</strain>
    </source>
</reference>
<keyword evidence="2" id="KW-0472">Membrane</keyword>
<sequence>MRKFTKIAMIFVGTVLGIFIFNLVLYANNPGYRSALGGMIEEKSYDQGVAASDATAQTAENSVNAEESVSEAAPVASSKVEDMVPDTRSDEEAVAGTRSDKEEVADARAEERTLEPESEEKVIVDKTYHEDCGTGKGYWVITYSDGSVGLE</sequence>
<dbReference type="Proteomes" id="UP000184097">
    <property type="component" value="Unassembled WGS sequence"/>
</dbReference>
<keyword evidence="2" id="KW-1133">Transmembrane helix</keyword>
<dbReference type="EMBL" id="FRDH01000007">
    <property type="protein sequence ID" value="SHN58116.1"/>
    <property type="molecule type" value="Genomic_DNA"/>
</dbReference>
<dbReference type="AlphaFoldDB" id="A0A1M7SHY3"/>
<gene>
    <name evidence="3" type="ORF">SAMN02745247_01798</name>
</gene>
<proteinExistence type="predicted"/>
<protein>
    <submittedName>
        <fullName evidence="3">Uncharacterized protein</fullName>
    </submittedName>
</protein>
<evidence type="ECO:0000256" key="2">
    <source>
        <dbReference type="SAM" id="Phobius"/>
    </source>
</evidence>
<accession>A0A1M7SHY3</accession>
<keyword evidence="2" id="KW-0812">Transmembrane</keyword>
<name>A0A1M7SHY3_9FIRM</name>
<feature type="transmembrane region" description="Helical" evidence="2">
    <location>
        <begin position="7"/>
        <end position="27"/>
    </location>
</feature>
<evidence type="ECO:0000256" key="1">
    <source>
        <dbReference type="SAM" id="MobiDB-lite"/>
    </source>
</evidence>
<feature type="region of interest" description="Disordered" evidence="1">
    <location>
        <begin position="52"/>
        <end position="122"/>
    </location>
</feature>